<dbReference type="PROSITE" id="PS50181">
    <property type="entry name" value="FBOX"/>
    <property type="match status" value="1"/>
</dbReference>
<evidence type="ECO:0000313" key="8">
    <source>
        <dbReference type="Proteomes" id="UP001565368"/>
    </source>
</evidence>
<gene>
    <name evidence="7" type="ORF">Q8F55_005762</name>
</gene>
<sequence length="707" mass="77299">MRSRQWPACPPSPPAAASSAAASGSALPIASASTGALAPAAAPTAPAAPPTPHAVAPVTIPSQALSPPTPAPSPTPTERWTYASINDLADDAASIDSVPRLDQDIDVDQRNRGVELLQSFRCLSKAERFAFLNSLIGELQLNEALVVSSKISPRLKRDFLRDLPVELALHCVSFLDDARTLGRAMRVSKYWNDLLQDERLWRDMFNLQLYRPHLPLSQSSQSPPPAAGADTAQPPAATATNLDVPMHTPQRERPFGAVAKIRRPLVQPQTYREQFRNAFLTESNWIKGGRLLTTHASIGDSVVTSLVVNDDYIVIGMANSKIHVFDAASGHFRQSLIGHDLGVWALVLVSPRRADRNRTYDSPQRSSSDTGASRRASFTGATPPTRSTPAFPPTRTASDDHMHYPRQTKRMRSSDVCGSAAGWGAKATLVVSGGCDRDVRVWNIVTGECIHKLRGHSSTIRCLKVLDGRPIAVSGSRDFTLRVWDIDRGRMLRVLEGHEQSVRCIEVAGNQVVSGSYDYTCRLWDIDTGECLQVFEGHYHQIYAVAFDGERVVSGSLDSTVRVWDAGSGECLAILQGHTSLVGQLQLSGDRLITGGSDGRVIVFDLTDNSCVHRLCAHDNSVTCLQFDDRFIVSGGNDGRVKLWDIQTGTLIRELTRPCEAVWRVCFRDDKCAILCQRNGKTVLEVIGFRPEDELPAPAPLSRTPDW</sequence>
<dbReference type="Gene3D" id="1.20.1280.50">
    <property type="match status" value="1"/>
</dbReference>
<keyword evidence="2 4" id="KW-0853">WD repeat</keyword>
<dbReference type="Proteomes" id="UP001565368">
    <property type="component" value="Unassembled WGS sequence"/>
</dbReference>
<dbReference type="RefSeq" id="XP_069208892.1">
    <property type="nucleotide sequence ID" value="XM_069354250.1"/>
</dbReference>
<proteinExistence type="predicted"/>
<feature type="region of interest" description="Disordered" evidence="5">
    <location>
        <begin position="216"/>
        <end position="249"/>
    </location>
</feature>
<feature type="repeat" description="WD" evidence="4">
    <location>
        <begin position="423"/>
        <end position="452"/>
    </location>
</feature>
<feature type="region of interest" description="Disordered" evidence="5">
    <location>
        <begin position="355"/>
        <end position="411"/>
    </location>
</feature>
<feature type="repeat" description="WD" evidence="4">
    <location>
        <begin position="495"/>
        <end position="534"/>
    </location>
</feature>
<dbReference type="PANTHER" id="PTHR19849:SF0">
    <property type="entry name" value="PHOSPHOLIPASE A-2-ACTIVATING PROTEIN"/>
    <property type="match status" value="1"/>
</dbReference>
<dbReference type="SMART" id="SM00256">
    <property type="entry name" value="FBOX"/>
    <property type="match status" value="1"/>
</dbReference>
<name>A0ABR3Q3K0_9TREE</name>
<evidence type="ECO:0000313" key="7">
    <source>
        <dbReference type="EMBL" id="KAL1408948.1"/>
    </source>
</evidence>
<feature type="compositionally biased region" description="Low complexity" evidence="5">
    <location>
        <begin position="216"/>
        <end position="240"/>
    </location>
</feature>
<dbReference type="EMBL" id="JBBXJM010000004">
    <property type="protein sequence ID" value="KAL1408948.1"/>
    <property type="molecule type" value="Genomic_DNA"/>
</dbReference>
<dbReference type="PANTHER" id="PTHR19849">
    <property type="entry name" value="PHOSPHOLIPASE A-2-ACTIVATING PROTEIN"/>
    <property type="match status" value="1"/>
</dbReference>
<dbReference type="InterPro" id="IPR015943">
    <property type="entry name" value="WD40/YVTN_repeat-like_dom_sf"/>
</dbReference>
<keyword evidence="3" id="KW-0677">Repeat</keyword>
<dbReference type="SMART" id="SM00320">
    <property type="entry name" value="WD40"/>
    <property type="match status" value="7"/>
</dbReference>
<dbReference type="Gene3D" id="2.130.10.10">
    <property type="entry name" value="YVTN repeat-like/Quinoprotein amine dehydrogenase"/>
    <property type="match status" value="1"/>
</dbReference>
<feature type="domain" description="F-box" evidence="6">
    <location>
        <begin position="157"/>
        <end position="204"/>
    </location>
</feature>
<dbReference type="InterPro" id="IPR036322">
    <property type="entry name" value="WD40_repeat_dom_sf"/>
</dbReference>
<reference evidence="7 8" key="1">
    <citation type="submission" date="2023-08" db="EMBL/GenBank/DDBJ databases">
        <title>Annotated Genome Sequence of Vanrija albida AlHP1.</title>
        <authorList>
            <person name="Herzog R."/>
        </authorList>
    </citation>
    <scope>NUCLEOTIDE SEQUENCE [LARGE SCALE GENOMIC DNA]</scope>
    <source>
        <strain evidence="7 8">AlHP1</strain>
    </source>
</reference>
<evidence type="ECO:0000259" key="6">
    <source>
        <dbReference type="PROSITE" id="PS50181"/>
    </source>
</evidence>
<dbReference type="Pfam" id="PF00400">
    <property type="entry name" value="WD40"/>
    <property type="match status" value="5"/>
</dbReference>
<dbReference type="CDD" id="cd00200">
    <property type="entry name" value="WD40"/>
    <property type="match status" value="1"/>
</dbReference>
<evidence type="ECO:0000256" key="1">
    <source>
        <dbReference type="ARBA" id="ARBA00022490"/>
    </source>
</evidence>
<protein>
    <recommendedName>
        <fullName evidence="6">F-box domain-containing protein</fullName>
    </recommendedName>
</protein>
<feature type="repeat" description="WD" evidence="4">
    <location>
        <begin position="615"/>
        <end position="654"/>
    </location>
</feature>
<dbReference type="InterPro" id="IPR019775">
    <property type="entry name" value="WD40_repeat_CS"/>
</dbReference>
<feature type="repeat" description="WD" evidence="4">
    <location>
        <begin position="453"/>
        <end position="494"/>
    </location>
</feature>
<dbReference type="PROSITE" id="PS50294">
    <property type="entry name" value="WD_REPEATS_REGION"/>
    <property type="match status" value="4"/>
</dbReference>
<dbReference type="InterPro" id="IPR001810">
    <property type="entry name" value="F-box_dom"/>
</dbReference>
<feature type="compositionally biased region" description="Low complexity" evidence="5">
    <location>
        <begin position="53"/>
        <end position="66"/>
    </location>
</feature>
<feature type="compositionally biased region" description="Polar residues" evidence="5">
    <location>
        <begin position="360"/>
        <end position="371"/>
    </location>
</feature>
<feature type="compositionally biased region" description="Polar residues" evidence="5">
    <location>
        <begin position="379"/>
        <end position="388"/>
    </location>
</feature>
<dbReference type="InterPro" id="IPR001680">
    <property type="entry name" value="WD40_rpt"/>
</dbReference>
<comment type="caution">
    <text evidence="7">The sequence shown here is derived from an EMBL/GenBank/DDBJ whole genome shotgun (WGS) entry which is preliminary data.</text>
</comment>
<evidence type="ECO:0000256" key="2">
    <source>
        <dbReference type="ARBA" id="ARBA00022574"/>
    </source>
</evidence>
<dbReference type="SUPFAM" id="SSF81383">
    <property type="entry name" value="F-box domain"/>
    <property type="match status" value="1"/>
</dbReference>
<dbReference type="InterPro" id="IPR011047">
    <property type="entry name" value="Quinoprotein_ADH-like_sf"/>
</dbReference>
<evidence type="ECO:0000256" key="3">
    <source>
        <dbReference type="ARBA" id="ARBA00022737"/>
    </source>
</evidence>
<dbReference type="SUPFAM" id="SSF50978">
    <property type="entry name" value="WD40 repeat-like"/>
    <property type="match status" value="1"/>
</dbReference>
<feature type="repeat" description="WD" evidence="4">
    <location>
        <begin position="575"/>
        <end position="614"/>
    </location>
</feature>
<dbReference type="Pfam" id="PF12937">
    <property type="entry name" value="F-box-like"/>
    <property type="match status" value="1"/>
</dbReference>
<accession>A0ABR3Q3K0</accession>
<evidence type="ECO:0000256" key="4">
    <source>
        <dbReference type="PROSITE-ProRule" id="PRU00221"/>
    </source>
</evidence>
<dbReference type="SUPFAM" id="SSF50998">
    <property type="entry name" value="Quinoprotein alcohol dehydrogenase-like"/>
    <property type="match status" value="1"/>
</dbReference>
<keyword evidence="8" id="KW-1185">Reference proteome</keyword>
<dbReference type="PRINTS" id="PR00320">
    <property type="entry name" value="GPROTEINBRPT"/>
</dbReference>
<keyword evidence="1" id="KW-0963">Cytoplasm</keyword>
<dbReference type="PROSITE" id="PS00678">
    <property type="entry name" value="WD_REPEATS_1"/>
    <property type="match status" value="3"/>
</dbReference>
<dbReference type="GeneID" id="95986805"/>
<dbReference type="PROSITE" id="PS50082">
    <property type="entry name" value="WD_REPEATS_2"/>
    <property type="match status" value="6"/>
</dbReference>
<organism evidence="7 8">
    <name type="scientific">Vanrija albida</name>
    <dbReference type="NCBI Taxonomy" id="181172"/>
    <lineage>
        <taxon>Eukaryota</taxon>
        <taxon>Fungi</taxon>
        <taxon>Dikarya</taxon>
        <taxon>Basidiomycota</taxon>
        <taxon>Agaricomycotina</taxon>
        <taxon>Tremellomycetes</taxon>
        <taxon>Trichosporonales</taxon>
        <taxon>Trichosporonaceae</taxon>
        <taxon>Vanrija</taxon>
    </lineage>
</organism>
<feature type="compositionally biased region" description="Low complexity" evidence="5">
    <location>
        <begin position="15"/>
        <end position="45"/>
    </location>
</feature>
<feature type="repeat" description="WD" evidence="4">
    <location>
        <begin position="535"/>
        <end position="574"/>
    </location>
</feature>
<dbReference type="InterPro" id="IPR036047">
    <property type="entry name" value="F-box-like_dom_sf"/>
</dbReference>
<evidence type="ECO:0000256" key="5">
    <source>
        <dbReference type="SAM" id="MobiDB-lite"/>
    </source>
</evidence>
<dbReference type="InterPro" id="IPR020472">
    <property type="entry name" value="WD40_PAC1"/>
</dbReference>
<feature type="region of interest" description="Disordered" evidence="5">
    <location>
        <begin position="1"/>
        <end position="79"/>
    </location>
</feature>